<keyword evidence="2" id="KW-1185">Reference proteome</keyword>
<sequence length="64" mass="6856">MASACRPQSNCNCFDCAGGGFDLERMKTALAGPTYTVPQGLDRDQIIQHILDCADGKIPPDAEK</sequence>
<evidence type="ECO:0000313" key="1">
    <source>
        <dbReference type="EMBL" id="AQT28591.1"/>
    </source>
</evidence>
<protein>
    <submittedName>
        <fullName evidence="1">Uncharacterized protein</fullName>
    </submittedName>
</protein>
<gene>
    <name evidence="1" type="ORF">YOLOSWAG_109</name>
</gene>
<reference evidence="1 2" key="1">
    <citation type="submission" date="2017-01" db="EMBL/GenBank/DDBJ databases">
        <authorList>
            <person name="Mah S.A."/>
            <person name="Swanson W.J."/>
            <person name="Moy G.W."/>
            <person name="Vacquier V.D."/>
        </authorList>
    </citation>
    <scope>NUCLEOTIDE SEQUENCE [LARGE SCALE GENOMIC DNA]</scope>
</reference>
<name>A0A1S6L330_9CAUD</name>
<organism evidence="1 2">
    <name type="scientific">Erwinia phage vB_EamM_Yoloswag</name>
    <dbReference type="NCBI Taxonomy" id="1958956"/>
    <lineage>
        <taxon>Viruses</taxon>
        <taxon>Duplodnaviria</taxon>
        <taxon>Heunggongvirae</taxon>
        <taxon>Uroviricota</taxon>
        <taxon>Caudoviricetes</taxon>
        <taxon>Yoloswagvirus</taxon>
        <taxon>Yoloswagvirus yoloswag</taxon>
    </lineage>
</organism>
<evidence type="ECO:0000313" key="2">
    <source>
        <dbReference type="Proteomes" id="UP000221250"/>
    </source>
</evidence>
<accession>A0A1S6L330</accession>
<dbReference type="Proteomes" id="UP000221250">
    <property type="component" value="Segment"/>
</dbReference>
<dbReference type="EMBL" id="KY448244">
    <property type="protein sequence ID" value="AQT28591.1"/>
    <property type="molecule type" value="Genomic_DNA"/>
</dbReference>
<proteinExistence type="predicted"/>